<dbReference type="Gene3D" id="3.90.25.10">
    <property type="entry name" value="UDP-galactose 4-epimerase, domain 1"/>
    <property type="match status" value="1"/>
</dbReference>
<evidence type="ECO:0000313" key="2">
    <source>
        <dbReference type="EMBL" id="AXF19733.1"/>
    </source>
</evidence>
<dbReference type="InterPro" id="IPR036291">
    <property type="entry name" value="NAD(P)-bd_dom_sf"/>
</dbReference>
<evidence type="ECO:0000313" key="3">
    <source>
        <dbReference type="Proteomes" id="UP000253104"/>
    </source>
</evidence>
<dbReference type="Gene3D" id="3.40.50.720">
    <property type="entry name" value="NAD(P)-binding Rossmann-like Domain"/>
    <property type="match status" value="1"/>
</dbReference>
<organism evidence="2 3">
    <name type="scientific">Burkholderia pyrrocinia</name>
    <name type="common">Pseudomonas pyrrocinia</name>
    <dbReference type="NCBI Taxonomy" id="60550"/>
    <lineage>
        <taxon>Bacteria</taxon>
        <taxon>Pseudomonadati</taxon>
        <taxon>Pseudomonadota</taxon>
        <taxon>Betaproteobacteria</taxon>
        <taxon>Burkholderiales</taxon>
        <taxon>Burkholderiaceae</taxon>
        <taxon>Burkholderia</taxon>
        <taxon>Burkholderia cepacia complex</taxon>
    </lineage>
</organism>
<dbReference type="InterPro" id="IPR016040">
    <property type="entry name" value="NAD(P)-bd_dom"/>
</dbReference>
<dbReference type="AlphaFoldDB" id="A0A2Z5MR23"/>
<dbReference type="OrthoDB" id="5295702at2"/>
<reference evidence="2 3" key="1">
    <citation type="journal article" date="2018" name="ISME J.">
        <title>Involvement of Burkholderiaceae and sulfurous volatiles in disease-suppressive soils.</title>
        <authorList>
            <person name="Carrion V.J."/>
            <person name="Cordovez V."/>
            <person name="Tyc O."/>
            <person name="Etalo D.W."/>
            <person name="de Bruijn I."/>
            <person name="de Jager V.C."/>
            <person name="Medema M.H."/>
            <person name="Eberl L."/>
            <person name="Raaijmakers J.M."/>
        </authorList>
    </citation>
    <scope>NUCLEOTIDE SEQUENCE [LARGE SCALE GENOMIC DNA]</scope>
    <source>
        <strain evidence="3">mHSR5</strain>
    </source>
</reference>
<accession>A0A2Z5MR23</accession>
<sequence length="300" mass="33147">MAKVLITGVHGFTGRFLSDFLVAAGHEVCGFGHRQDVDSQATTRVVDLLDRSQVVQALEEIRPDVVVHLAAIAFVAHGDARAIYDTNVVGTRNLLDAVCASGCTPRSVLLASSANVYGNSDREVLNEETPVCPANDYAVSKIAMEFMARLWMDKLPITIVRPFNYTGVGQSTSFLLPKIVEHFRDRRPVIELGNVDVIRDFSDVRSVVAAYARLIDGSFAGQTFNVCSGRGYALRKVLAMAEQITGHHLEIRVNPQFVRANEVYKLIGSNERLRVATGWEPDSDLDKTLEWMLARTNVKQ</sequence>
<dbReference type="SUPFAM" id="SSF51735">
    <property type="entry name" value="NAD(P)-binding Rossmann-fold domains"/>
    <property type="match status" value="1"/>
</dbReference>
<dbReference type="PANTHER" id="PTHR43000">
    <property type="entry name" value="DTDP-D-GLUCOSE 4,6-DEHYDRATASE-RELATED"/>
    <property type="match status" value="1"/>
</dbReference>
<dbReference type="Proteomes" id="UP000253104">
    <property type="component" value="Chromosome mHSR5_A"/>
</dbReference>
<dbReference type="RefSeq" id="WP_114176201.1">
    <property type="nucleotide sequence ID" value="NZ_CP024902.1"/>
</dbReference>
<dbReference type="Pfam" id="PF16363">
    <property type="entry name" value="GDP_Man_Dehyd"/>
    <property type="match status" value="1"/>
</dbReference>
<proteinExistence type="predicted"/>
<feature type="domain" description="NAD(P)-binding" evidence="1">
    <location>
        <begin position="5"/>
        <end position="291"/>
    </location>
</feature>
<evidence type="ECO:0000259" key="1">
    <source>
        <dbReference type="Pfam" id="PF16363"/>
    </source>
</evidence>
<dbReference type="EMBL" id="CP024902">
    <property type="protein sequence ID" value="AXF19733.1"/>
    <property type="molecule type" value="Genomic_DNA"/>
</dbReference>
<protein>
    <submittedName>
        <fullName evidence="2">GDP-mannose 4,6 dehydratase</fullName>
    </submittedName>
</protein>
<gene>
    <name evidence="2" type="ORF">CUJ89_03860</name>
</gene>
<name>A0A2Z5MR23_BURPY</name>